<dbReference type="Gene3D" id="3.90.550.10">
    <property type="entry name" value="Spore Coat Polysaccharide Biosynthesis Protein SpsA, Chain A"/>
    <property type="match status" value="1"/>
</dbReference>
<keyword evidence="4" id="KW-0472">Membrane</keyword>
<proteinExistence type="inferred from homology"/>
<evidence type="ECO:0000256" key="2">
    <source>
        <dbReference type="ARBA" id="ARBA00022676"/>
    </source>
</evidence>
<dbReference type="EMBL" id="BAOS01000045">
    <property type="protein sequence ID" value="GAX62926.1"/>
    <property type="molecule type" value="Genomic_DNA"/>
</dbReference>
<keyword evidence="3 6" id="KW-0808">Transferase</keyword>
<dbReference type="InterPro" id="IPR001173">
    <property type="entry name" value="Glyco_trans_2-like"/>
</dbReference>
<protein>
    <submittedName>
        <fullName evidence="6">Glycosyltransferases</fullName>
    </submittedName>
</protein>
<keyword evidence="4" id="KW-1133">Transmembrane helix</keyword>
<dbReference type="GO" id="GO:0016757">
    <property type="term" value="F:glycosyltransferase activity"/>
    <property type="evidence" value="ECO:0007669"/>
    <property type="project" value="UniProtKB-KW"/>
</dbReference>
<evidence type="ECO:0000256" key="4">
    <source>
        <dbReference type="SAM" id="Phobius"/>
    </source>
</evidence>
<sequence>MCLDGLLNQTYPNDGYEILIIENASKDRTREIGEAYIRSLPPNSPNMRMLCIEHVNLSVSRNIGIRNASGNFIAYIDGDAVPEPTWIEELVKPLRSGADYVGGRINLLNIDSSVARFLQRTRNRQFFGPHIFEGHFVGCNMAFRKEIFDKVGGFYENFVARGDESTLHERICGRFSYAPAPEAVVLHERPDTVIKSVRTEWKSAILSNLCAKASKSKMHWKVVFLFLEQFLMTIFPLLLCIVWFAPGILSLPLALTTFAVIRRLYFRPLNRAIAKGLIGNYGFFRGFFAHILFCFSYNILYFFGSLISPWLYRNMKIIPPMTTDFKVLKAFVNEK</sequence>
<evidence type="ECO:0000313" key="6">
    <source>
        <dbReference type="EMBL" id="GAX62926.1"/>
    </source>
</evidence>
<feature type="transmembrane region" description="Helical" evidence="4">
    <location>
        <begin position="287"/>
        <end position="312"/>
    </location>
</feature>
<evidence type="ECO:0000256" key="1">
    <source>
        <dbReference type="ARBA" id="ARBA00006739"/>
    </source>
</evidence>
<evidence type="ECO:0000313" key="7">
    <source>
        <dbReference type="Proteomes" id="UP000218542"/>
    </source>
</evidence>
<dbReference type="PANTHER" id="PTHR43630:SF1">
    <property type="entry name" value="POLY-BETA-1,6-N-ACETYL-D-GLUCOSAMINE SYNTHASE"/>
    <property type="match status" value="1"/>
</dbReference>
<reference evidence="7" key="1">
    <citation type="journal article" date="2017" name="Environ. Microbiol. Rep.">
        <title>Genetic Diversity of Marine Anaerobic Ammonium-Oxidizing Bacteria as Revealed by Genomic and Proteomic Analyses of 'Candidatus Scalindua japonica'.</title>
        <authorList>
            <person name="Oshiki M."/>
            <person name="Mizuto K."/>
            <person name="Kimura Z."/>
            <person name="Kindaichi T."/>
            <person name="Satoh H."/>
            <person name="Okabe S."/>
        </authorList>
    </citation>
    <scope>NUCLEOTIDE SEQUENCE [LARGE SCALE GENOMIC DNA]</scope>
    <source>
        <strain evidence="7">husup-a2</strain>
    </source>
</reference>
<feature type="domain" description="Glycosyltransferase 2-like" evidence="5">
    <location>
        <begin position="2"/>
        <end position="151"/>
    </location>
</feature>
<organism evidence="6 7">
    <name type="scientific">Candidatus Scalindua japonica</name>
    <dbReference type="NCBI Taxonomy" id="1284222"/>
    <lineage>
        <taxon>Bacteria</taxon>
        <taxon>Pseudomonadati</taxon>
        <taxon>Planctomycetota</taxon>
        <taxon>Candidatus Brocadiia</taxon>
        <taxon>Candidatus Brocadiales</taxon>
        <taxon>Candidatus Scalinduaceae</taxon>
        <taxon>Candidatus Scalindua</taxon>
    </lineage>
</organism>
<comment type="similarity">
    <text evidence="1">Belongs to the glycosyltransferase 2 family.</text>
</comment>
<keyword evidence="4" id="KW-0812">Transmembrane</keyword>
<dbReference type="AlphaFoldDB" id="A0A286U480"/>
<feature type="transmembrane region" description="Helical" evidence="4">
    <location>
        <begin position="250"/>
        <end position="266"/>
    </location>
</feature>
<keyword evidence="2" id="KW-0328">Glycosyltransferase</keyword>
<evidence type="ECO:0000256" key="3">
    <source>
        <dbReference type="ARBA" id="ARBA00022679"/>
    </source>
</evidence>
<comment type="caution">
    <text evidence="6">The sequence shown here is derived from an EMBL/GenBank/DDBJ whole genome shotgun (WGS) entry which is preliminary data.</text>
</comment>
<evidence type="ECO:0000259" key="5">
    <source>
        <dbReference type="Pfam" id="PF00535"/>
    </source>
</evidence>
<dbReference type="PANTHER" id="PTHR43630">
    <property type="entry name" value="POLY-BETA-1,6-N-ACETYL-D-GLUCOSAMINE SYNTHASE"/>
    <property type="match status" value="1"/>
</dbReference>
<dbReference type="SUPFAM" id="SSF53448">
    <property type="entry name" value="Nucleotide-diphospho-sugar transferases"/>
    <property type="match status" value="1"/>
</dbReference>
<dbReference type="Proteomes" id="UP000218542">
    <property type="component" value="Unassembled WGS sequence"/>
</dbReference>
<dbReference type="InterPro" id="IPR029044">
    <property type="entry name" value="Nucleotide-diphossugar_trans"/>
</dbReference>
<name>A0A286U480_9BACT</name>
<keyword evidence="7" id="KW-1185">Reference proteome</keyword>
<gene>
    <name evidence="6" type="ORF">SCALIN_C45_0084</name>
</gene>
<accession>A0A286U480</accession>
<dbReference type="Pfam" id="PF00535">
    <property type="entry name" value="Glycos_transf_2"/>
    <property type="match status" value="1"/>
</dbReference>